<evidence type="ECO:0000313" key="2">
    <source>
        <dbReference type="EMBL" id="CAF1677717.1"/>
    </source>
</evidence>
<dbReference type="Proteomes" id="UP000663877">
    <property type="component" value="Unassembled WGS sequence"/>
</dbReference>
<name>A0A816A0X3_9BILA</name>
<comment type="caution">
    <text evidence="1">The sequence shown here is derived from an EMBL/GenBank/DDBJ whole genome shotgun (WGS) entry which is preliminary data.</text>
</comment>
<evidence type="ECO:0000313" key="4">
    <source>
        <dbReference type="Proteomes" id="UP000663877"/>
    </source>
</evidence>
<protein>
    <submittedName>
        <fullName evidence="1">Uncharacterized protein</fullName>
    </submittedName>
</protein>
<gene>
    <name evidence="1" type="ORF">BJG266_LOCUS49456</name>
    <name evidence="2" type="ORF">QVE165_LOCUS66542</name>
</gene>
<organism evidence="1 4">
    <name type="scientific">Adineta steineri</name>
    <dbReference type="NCBI Taxonomy" id="433720"/>
    <lineage>
        <taxon>Eukaryota</taxon>
        <taxon>Metazoa</taxon>
        <taxon>Spiralia</taxon>
        <taxon>Gnathifera</taxon>
        <taxon>Rotifera</taxon>
        <taxon>Eurotatoria</taxon>
        <taxon>Bdelloidea</taxon>
        <taxon>Adinetida</taxon>
        <taxon>Adinetidae</taxon>
        <taxon>Adineta</taxon>
    </lineage>
</organism>
<keyword evidence="3" id="KW-1185">Reference proteome</keyword>
<dbReference type="Proteomes" id="UP000663832">
    <property type="component" value="Unassembled WGS sequence"/>
</dbReference>
<evidence type="ECO:0000313" key="3">
    <source>
        <dbReference type="Proteomes" id="UP000663832"/>
    </source>
</evidence>
<sequence>MPVHDKSGKLLVNSKHTLKRWREFFHETLNVISSIDQNLIDLIETPTILIAEERQQNGPLSIVEVRKALSRMKFRRAPGNDEVTVDILKAGGGPIIRWLFEFFTDDGRTSIW</sequence>
<reference evidence="1" key="1">
    <citation type="submission" date="2021-02" db="EMBL/GenBank/DDBJ databases">
        <authorList>
            <person name="Nowell W R."/>
        </authorList>
    </citation>
    <scope>NUCLEOTIDE SEQUENCE</scope>
</reference>
<dbReference type="OrthoDB" id="10071239at2759"/>
<accession>A0A816A0X3</accession>
<dbReference type="EMBL" id="CAJNOI010007473">
    <property type="protein sequence ID" value="CAF1589060.1"/>
    <property type="molecule type" value="Genomic_DNA"/>
</dbReference>
<dbReference type="EMBL" id="CAJNOM010007911">
    <property type="protein sequence ID" value="CAF1677717.1"/>
    <property type="molecule type" value="Genomic_DNA"/>
</dbReference>
<proteinExistence type="predicted"/>
<evidence type="ECO:0000313" key="1">
    <source>
        <dbReference type="EMBL" id="CAF1589060.1"/>
    </source>
</evidence>
<dbReference type="AlphaFoldDB" id="A0A816A0X3"/>